<name>A0A6J7GUK9_9ZZZZ</name>
<reference evidence="1" key="1">
    <citation type="submission" date="2020-05" db="EMBL/GenBank/DDBJ databases">
        <authorList>
            <person name="Chiriac C."/>
            <person name="Salcher M."/>
            <person name="Ghai R."/>
            <person name="Kavagutti S V."/>
        </authorList>
    </citation>
    <scope>NUCLEOTIDE SEQUENCE</scope>
</reference>
<evidence type="ECO:0000313" key="1">
    <source>
        <dbReference type="EMBL" id="CAB4910954.1"/>
    </source>
</evidence>
<dbReference type="AlphaFoldDB" id="A0A6J7GUK9"/>
<gene>
    <name evidence="1" type="ORF">UFOPK3610_00792</name>
</gene>
<proteinExistence type="predicted"/>
<accession>A0A6J7GUK9</accession>
<sequence>MRVIGHPVTGDTGQILYDCFTATDDAIDQRRLAYVGATDDRHDRQSGRIDTELLDLGLKIAKLLKSCRVGLINIYPLFVNHGVHPPA</sequence>
<organism evidence="1">
    <name type="scientific">freshwater metagenome</name>
    <dbReference type="NCBI Taxonomy" id="449393"/>
    <lineage>
        <taxon>unclassified sequences</taxon>
        <taxon>metagenomes</taxon>
        <taxon>ecological metagenomes</taxon>
    </lineage>
</organism>
<protein>
    <submittedName>
        <fullName evidence="1">Unannotated protein</fullName>
    </submittedName>
</protein>
<dbReference type="EMBL" id="CAFBMR010000022">
    <property type="protein sequence ID" value="CAB4910954.1"/>
    <property type="molecule type" value="Genomic_DNA"/>
</dbReference>